<comment type="similarity">
    <text evidence="2">Belongs to the peptidase M20A family.</text>
</comment>
<name>A0A1L8E2D6_9DIPT</name>
<evidence type="ECO:0000256" key="1">
    <source>
        <dbReference type="ARBA" id="ARBA00004496"/>
    </source>
</evidence>
<dbReference type="CDD" id="cd05646">
    <property type="entry name" value="M20_AcylaseI_like"/>
    <property type="match status" value="1"/>
</dbReference>
<dbReference type="Pfam" id="PF01546">
    <property type="entry name" value="Peptidase_M20"/>
    <property type="match status" value="1"/>
</dbReference>
<keyword evidence="5 10" id="KW-0479">Metal-binding</keyword>
<feature type="binding site" evidence="10">
    <location>
        <position position="111"/>
    </location>
    <ligand>
        <name>Zn(2+)</name>
        <dbReference type="ChEBI" id="CHEBI:29105"/>
        <label>2</label>
    </ligand>
</feature>
<organism evidence="12">
    <name type="scientific">Nyssomyia neivai</name>
    <dbReference type="NCBI Taxonomy" id="330878"/>
    <lineage>
        <taxon>Eukaryota</taxon>
        <taxon>Metazoa</taxon>
        <taxon>Ecdysozoa</taxon>
        <taxon>Arthropoda</taxon>
        <taxon>Hexapoda</taxon>
        <taxon>Insecta</taxon>
        <taxon>Pterygota</taxon>
        <taxon>Neoptera</taxon>
        <taxon>Endopterygota</taxon>
        <taxon>Diptera</taxon>
        <taxon>Nematocera</taxon>
        <taxon>Psychodoidea</taxon>
        <taxon>Psychodidae</taxon>
        <taxon>Nyssomyia</taxon>
    </lineage>
</organism>
<dbReference type="PANTHER" id="PTHR45892:SF1">
    <property type="entry name" value="AMINOACYLASE-1"/>
    <property type="match status" value="1"/>
</dbReference>
<dbReference type="InterPro" id="IPR001261">
    <property type="entry name" value="ArgE/DapE_CS"/>
</dbReference>
<dbReference type="Pfam" id="PF07687">
    <property type="entry name" value="M20_dimer"/>
    <property type="match status" value="1"/>
</dbReference>
<dbReference type="InterPro" id="IPR010159">
    <property type="entry name" value="N-acyl_aa_amidohydrolase"/>
</dbReference>
<dbReference type="EC" id="3.5.1.14" evidence="3"/>
<keyword evidence="4" id="KW-0963">Cytoplasm</keyword>
<dbReference type="FunFam" id="3.30.70.360:FF:000005">
    <property type="entry name" value="Putative Aminoacylase-1"/>
    <property type="match status" value="1"/>
</dbReference>
<evidence type="ECO:0000256" key="5">
    <source>
        <dbReference type="ARBA" id="ARBA00022723"/>
    </source>
</evidence>
<dbReference type="FunFam" id="3.40.630.10:FF:000019">
    <property type="entry name" value="Aminoacylase 1"/>
    <property type="match status" value="1"/>
</dbReference>
<accession>A0A1L8E2D6</accession>
<evidence type="ECO:0000256" key="3">
    <source>
        <dbReference type="ARBA" id="ARBA00011913"/>
    </source>
</evidence>
<evidence type="ECO:0000256" key="8">
    <source>
        <dbReference type="ARBA" id="ARBA00029656"/>
    </source>
</evidence>
<dbReference type="PROSITE" id="PS00758">
    <property type="entry name" value="ARGE_DAPE_CPG2_1"/>
    <property type="match status" value="1"/>
</dbReference>
<feature type="domain" description="Peptidase M20 dimerisation" evidence="11">
    <location>
        <begin position="189"/>
        <end position="296"/>
    </location>
</feature>
<dbReference type="Gene3D" id="3.40.630.10">
    <property type="entry name" value="Zn peptidases"/>
    <property type="match status" value="1"/>
</dbReference>
<keyword evidence="6" id="KW-0378">Hydrolase</keyword>
<dbReference type="SUPFAM" id="SSF53187">
    <property type="entry name" value="Zn-dependent exopeptidases"/>
    <property type="match status" value="1"/>
</dbReference>
<evidence type="ECO:0000256" key="4">
    <source>
        <dbReference type="ARBA" id="ARBA00022490"/>
    </source>
</evidence>
<dbReference type="InterPro" id="IPR011650">
    <property type="entry name" value="Peptidase_M20_dimer"/>
</dbReference>
<feature type="active site" description="Proton acceptor" evidence="9">
    <location>
        <position position="145"/>
    </location>
</feature>
<evidence type="ECO:0000256" key="2">
    <source>
        <dbReference type="ARBA" id="ARBA00006247"/>
    </source>
</evidence>
<feature type="binding site" evidence="10">
    <location>
        <position position="173"/>
    </location>
    <ligand>
        <name>Zn(2+)</name>
        <dbReference type="ChEBI" id="CHEBI:29105"/>
        <label>1</label>
    </ligand>
</feature>
<dbReference type="PANTHER" id="PTHR45892">
    <property type="entry name" value="AMINOACYLASE-1"/>
    <property type="match status" value="1"/>
</dbReference>
<dbReference type="InterPro" id="IPR036264">
    <property type="entry name" value="Bact_exopeptidase_dim_dom"/>
</dbReference>
<dbReference type="FunFam" id="1.10.150.900:FF:000001">
    <property type="entry name" value="Aminoacylase-1, putative"/>
    <property type="match status" value="1"/>
</dbReference>
<protein>
    <recommendedName>
        <fullName evidence="3">N-acyl-aliphatic-L-amino acid amidohydrolase</fullName>
        <ecNumber evidence="3">3.5.1.14</ecNumber>
    </recommendedName>
    <alternativeName>
        <fullName evidence="8">N-acyl-L-amino-acid amidohydrolase</fullName>
    </alternativeName>
</protein>
<dbReference type="InterPro" id="IPR002933">
    <property type="entry name" value="Peptidase_M20"/>
</dbReference>
<feature type="binding site" evidence="10">
    <location>
        <position position="78"/>
    </location>
    <ligand>
        <name>Zn(2+)</name>
        <dbReference type="ChEBI" id="CHEBI:29105"/>
        <label>1</label>
    </ligand>
</feature>
<sequence length="399" mass="45159">MEKWENNEEIQIFREYLRIPSVHPKPNYEPCVEFLRRQATSLEMGFKVFYPVNDKNPIVVLTLCGKDPSLPAIMLNSHMDVVPVFPEKWTHPPFSAHMDSDGKIFARGSQDMKCVGMQFLAAVRALKRDGVQLKRTIHATFVPDEEVGGKLGMAKFVHTDDFKALNVGFSLDEGIASPTDTFPVFYAERPIWHVFFKCSGTPGHGSLLHKNTAGEKVRYLIDKLMDLRKHEVKRMENNPELLIGDVTTVNLTMISGGVQSNVVPPLLTIGFDIRLSIEVDHTEFLKQLEKWCEEAGGGIEIEFEQKEPPVPKTTLDESNIYWVAFKSAIDELKLNIRTQVFPGGTDSRYVREIGIPAIGFSPMNNTPVLLHDHDEYLEADVYLRGIEIFKKIISNVVNC</sequence>
<dbReference type="InterPro" id="IPR052083">
    <property type="entry name" value="Aminoacylase-1_M20A"/>
</dbReference>
<dbReference type="NCBIfam" id="TIGR01880">
    <property type="entry name" value="Ac-peptdase-euk"/>
    <property type="match status" value="1"/>
</dbReference>
<evidence type="ECO:0000256" key="9">
    <source>
        <dbReference type="PIRSR" id="PIRSR036696-1"/>
    </source>
</evidence>
<evidence type="ECO:0000256" key="6">
    <source>
        <dbReference type="ARBA" id="ARBA00022801"/>
    </source>
</evidence>
<evidence type="ECO:0000313" key="12">
    <source>
        <dbReference type="EMBL" id="JAV12903.1"/>
    </source>
</evidence>
<feature type="binding site" evidence="10">
    <location>
        <position position="111"/>
    </location>
    <ligand>
        <name>Zn(2+)</name>
        <dbReference type="ChEBI" id="CHEBI:29105"/>
        <label>1</label>
    </ligand>
</feature>
<dbReference type="GO" id="GO:0005737">
    <property type="term" value="C:cytoplasm"/>
    <property type="evidence" value="ECO:0007669"/>
    <property type="project" value="UniProtKB-SubCell"/>
</dbReference>
<feature type="binding site" evidence="10">
    <location>
        <position position="371"/>
    </location>
    <ligand>
        <name>Zn(2+)</name>
        <dbReference type="ChEBI" id="CHEBI:29105"/>
        <label>2</label>
    </ligand>
</feature>
<keyword evidence="7 10" id="KW-0862">Zinc</keyword>
<dbReference type="GO" id="GO:0046872">
    <property type="term" value="F:metal ion binding"/>
    <property type="evidence" value="ECO:0007669"/>
    <property type="project" value="UniProtKB-KW"/>
</dbReference>
<evidence type="ECO:0000259" key="11">
    <source>
        <dbReference type="Pfam" id="PF07687"/>
    </source>
</evidence>
<feature type="binding site" evidence="10">
    <location>
        <position position="146"/>
    </location>
    <ligand>
        <name>Zn(2+)</name>
        <dbReference type="ChEBI" id="CHEBI:29105"/>
        <label>2</label>
    </ligand>
</feature>
<dbReference type="Gene3D" id="1.10.150.900">
    <property type="match status" value="1"/>
</dbReference>
<evidence type="ECO:0000256" key="7">
    <source>
        <dbReference type="ARBA" id="ARBA00022833"/>
    </source>
</evidence>
<dbReference type="GO" id="GO:0006520">
    <property type="term" value="P:amino acid metabolic process"/>
    <property type="evidence" value="ECO:0007669"/>
    <property type="project" value="InterPro"/>
</dbReference>
<evidence type="ECO:0000256" key="10">
    <source>
        <dbReference type="PIRSR" id="PIRSR036696-2"/>
    </source>
</evidence>
<dbReference type="AlphaFoldDB" id="A0A1L8E2D6"/>
<dbReference type="EMBL" id="GFDF01001181">
    <property type="protein sequence ID" value="JAV12903.1"/>
    <property type="molecule type" value="Transcribed_RNA"/>
</dbReference>
<proteinExistence type="inferred from homology"/>
<dbReference type="GO" id="GO:0004046">
    <property type="term" value="F:aminoacylase activity"/>
    <property type="evidence" value="ECO:0007669"/>
    <property type="project" value="UniProtKB-EC"/>
</dbReference>
<dbReference type="Gene3D" id="3.30.70.360">
    <property type="match status" value="1"/>
</dbReference>
<dbReference type="PIRSF" id="PIRSF036696">
    <property type="entry name" value="ACY-1"/>
    <property type="match status" value="1"/>
</dbReference>
<comment type="cofactor">
    <cofactor evidence="10">
        <name>Zn(2+)</name>
        <dbReference type="ChEBI" id="CHEBI:29105"/>
    </cofactor>
    <text evidence="10">Binds 2 Zn(2+) ions per subunit.</text>
</comment>
<reference evidence="12" key="1">
    <citation type="submission" date="2016-12" db="EMBL/GenBank/DDBJ databases">
        <title>An insight into the sialome and mialome of the sand fly, Nyssomyia neivai.</title>
        <authorList>
            <person name="Sebastian V."/>
            <person name="Goulart T.M."/>
            <person name="Oliveira W."/>
            <person name="Calvo E."/>
            <person name="Oliveira L.F."/>
            <person name="Pinto M.C."/>
            <person name="Rosselino A.M."/>
            <person name="Ribeiro J.M."/>
        </authorList>
    </citation>
    <scope>NUCLEOTIDE SEQUENCE</scope>
</reference>
<comment type="subcellular location">
    <subcellularLocation>
        <location evidence="1">Cytoplasm</location>
    </subcellularLocation>
</comment>
<feature type="active site" evidence="9">
    <location>
        <position position="80"/>
    </location>
</feature>
<dbReference type="SUPFAM" id="SSF55031">
    <property type="entry name" value="Bacterial exopeptidase dimerisation domain"/>
    <property type="match status" value="1"/>
</dbReference>